<gene>
    <name evidence="1" type="ORF">CXB45_03090</name>
</gene>
<dbReference type="AlphaFoldDB" id="A0A2N0X8X0"/>
<evidence type="ECO:0008006" key="3">
    <source>
        <dbReference type="Google" id="ProtNLM"/>
    </source>
</evidence>
<organism evidence="1 2">
    <name type="scientific">Corynebacterium mastitidis</name>
    <dbReference type="NCBI Taxonomy" id="161890"/>
    <lineage>
        <taxon>Bacteria</taxon>
        <taxon>Bacillati</taxon>
        <taxon>Actinomycetota</taxon>
        <taxon>Actinomycetes</taxon>
        <taxon>Mycobacteriales</taxon>
        <taxon>Corynebacteriaceae</taxon>
        <taxon>Corynebacterium</taxon>
    </lineage>
</organism>
<comment type="caution">
    <text evidence="1">The sequence shown here is derived from an EMBL/GenBank/DDBJ whole genome shotgun (WGS) entry which is preliminary data.</text>
</comment>
<dbReference type="RefSeq" id="WP_101173146.1">
    <property type="nucleotide sequence ID" value="NZ_JAKRKB010000012.1"/>
</dbReference>
<dbReference type="EMBL" id="PJAF01000006">
    <property type="protein sequence ID" value="PKF69144.1"/>
    <property type="molecule type" value="Genomic_DNA"/>
</dbReference>
<dbReference type="STRING" id="1121365.GCA_000375365_02203"/>
<dbReference type="Proteomes" id="UP000233249">
    <property type="component" value="Unassembled WGS sequence"/>
</dbReference>
<reference evidence="1 2" key="1">
    <citation type="submission" date="2017-12" db="EMBL/GenBank/DDBJ databases">
        <title>Corynebacterium mastitidis 16-1433 Genome.</title>
        <authorList>
            <person name="Gulvik C.A."/>
        </authorList>
    </citation>
    <scope>NUCLEOTIDE SEQUENCE [LARGE SCALE GENOMIC DNA]</scope>
    <source>
        <strain evidence="1 2">16-1433</strain>
    </source>
</reference>
<evidence type="ECO:0000313" key="2">
    <source>
        <dbReference type="Proteomes" id="UP000233249"/>
    </source>
</evidence>
<protein>
    <recommendedName>
        <fullName evidence="3">Major capsid protein</fullName>
    </recommendedName>
</protein>
<dbReference type="Pfam" id="PF25209">
    <property type="entry name" value="Phage_capsid_4"/>
    <property type="match status" value="1"/>
</dbReference>
<sequence length="308" mass="33749">MAEHLTSAYGGDMITVDEMMKDPHFIPERILENLDGAFLEAALFRNGGPNDGVVAFREASAAFLNDDSEEVAEFAEIPVSDLNRGRLHKVVGVKTALGVRISYEMRRFNQIDQLNLRITALQNTMIKNGVEATLAAFRGAKVQEVAVTADWEANDADPMRDIRTAKRAISSAKAPDRDDALMGYKADLLVVNEATLDAALFHESVQRFYRGNVAVENPIYQGITPQMIGGLRVVTSQYIPEGEAYIMQSGVAGFISDADPLTVTPMYSEHGENGYGGANQSWRVDAFRNRVIAVDNPRAVVKLVGIEP</sequence>
<name>A0A2N0X8X0_9CORY</name>
<dbReference type="OrthoDB" id="4410359at2"/>
<dbReference type="Gene3D" id="3.90.1690.10">
    <property type="entry name" value="phage-related protein like domain"/>
    <property type="match status" value="1"/>
</dbReference>
<evidence type="ECO:0000313" key="1">
    <source>
        <dbReference type="EMBL" id="PKF69144.1"/>
    </source>
</evidence>
<dbReference type="InterPro" id="IPR053738">
    <property type="entry name" value="Lambda_capsid_assembly"/>
</dbReference>
<proteinExistence type="predicted"/>
<accession>A0A2N0X8X0</accession>